<feature type="region of interest" description="Disordered" evidence="1">
    <location>
        <begin position="33"/>
        <end position="71"/>
    </location>
</feature>
<keyword evidence="3" id="KW-0808">Transferase</keyword>
<dbReference type="GO" id="GO:0008168">
    <property type="term" value="F:methyltransferase activity"/>
    <property type="evidence" value="ECO:0007669"/>
    <property type="project" value="UniProtKB-KW"/>
</dbReference>
<evidence type="ECO:0000259" key="2">
    <source>
        <dbReference type="Pfam" id="PF13649"/>
    </source>
</evidence>
<protein>
    <submittedName>
        <fullName evidence="3">SAM-dependent methyltransferase</fullName>
    </submittedName>
</protein>
<feature type="domain" description="Methyltransferase" evidence="2">
    <location>
        <begin position="71"/>
        <end position="160"/>
    </location>
</feature>
<dbReference type="OrthoDB" id="9805171at2"/>
<dbReference type="Proteomes" id="UP000247634">
    <property type="component" value="Chromosome"/>
</dbReference>
<organism evidence="3 4">
    <name type="scientific">Streptomyces actuosus</name>
    <dbReference type="NCBI Taxonomy" id="1885"/>
    <lineage>
        <taxon>Bacteria</taxon>
        <taxon>Bacillati</taxon>
        <taxon>Actinomycetota</taxon>
        <taxon>Actinomycetes</taxon>
        <taxon>Kitasatosporales</taxon>
        <taxon>Streptomycetaceae</taxon>
        <taxon>Streptomyces</taxon>
    </lineage>
</organism>
<reference evidence="3 4" key="1">
    <citation type="submission" date="2018-06" db="EMBL/GenBank/DDBJ databases">
        <title>The complete genome sequence of a nosiheptide producer Streptomyces actuosus ATCC 25421: deducing the ability of producing a new class III lantibiotics.</title>
        <authorList>
            <person name="Liu W."/>
            <person name="Sun F."/>
            <person name="Hu Y."/>
        </authorList>
    </citation>
    <scope>NUCLEOTIDE SEQUENCE [LARGE SCALE GENOMIC DNA]</scope>
    <source>
        <strain evidence="3 4">ATCC 25421</strain>
    </source>
</reference>
<dbReference type="InterPro" id="IPR041698">
    <property type="entry name" value="Methyltransf_25"/>
</dbReference>
<dbReference type="EMBL" id="CP029788">
    <property type="protein sequence ID" value="AWT47761.1"/>
    <property type="molecule type" value="Genomic_DNA"/>
</dbReference>
<gene>
    <name evidence="3" type="ORF">DMT42_24335</name>
</gene>
<accession>A0A2U9PF52</accession>
<proteinExistence type="predicted"/>
<evidence type="ECO:0000313" key="4">
    <source>
        <dbReference type="Proteomes" id="UP000247634"/>
    </source>
</evidence>
<dbReference type="CDD" id="cd02440">
    <property type="entry name" value="AdoMet_MTases"/>
    <property type="match status" value="1"/>
</dbReference>
<dbReference type="SUPFAM" id="SSF53335">
    <property type="entry name" value="S-adenosyl-L-methionine-dependent methyltransferases"/>
    <property type="match status" value="1"/>
</dbReference>
<dbReference type="AlphaFoldDB" id="A0A2U9PF52"/>
<evidence type="ECO:0000256" key="1">
    <source>
        <dbReference type="SAM" id="MobiDB-lite"/>
    </source>
</evidence>
<keyword evidence="4" id="KW-1185">Reference proteome</keyword>
<dbReference type="InterPro" id="IPR029063">
    <property type="entry name" value="SAM-dependent_MTases_sf"/>
</dbReference>
<dbReference type="Gene3D" id="3.40.50.150">
    <property type="entry name" value="Vaccinia Virus protein VP39"/>
    <property type="match status" value="1"/>
</dbReference>
<sequence length="237" mass="24808">MAREYTARFPDWSTDLPLEKALLTAFAELVQTGGGRGGGTGPAADGGSGRGGGTGPVADAGSGRGGATAPVADVGSGPGGLTARLHALGLPVFGVDVSPRMVALAREAYPDLRFHVGSMTSLDLPPASLSGLTALYSTIHVPDEALPTVFAEFHRVLLPGAPALLAFQTSSSPEKTDHLHLSERFGHEIDLDYWFRPVNTIAALLEEAGLRVWARVEREPEGEETRGRGYVVARKDG</sequence>
<dbReference type="Pfam" id="PF13649">
    <property type="entry name" value="Methyltransf_25"/>
    <property type="match status" value="1"/>
</dbReference>
<feature type="compositionally biased region" description="Gly residues" evidence="1">
    <location>
        <begin position="33"/>
        <end position="55"/>
    </location>
</feature>
<dbReference type="KEGG" id="sact:DMT42_24335"/>
<evidence type="ECO:0000313" key="3">
    <source>
        <dbReference type="EMBL" id="AWT47761.1"/>
    </source>
</evidence>
<dbReference type="RefSeq" id="WP_110636981.1">
    <property type="nucleotide sequence ID" value="NZ_CP029788.1"/>
</dbReference>
<dbReference type="GO" id="GO:0032259">
    <property type="term" value="P:methylation"/>
    <property type="evidence" value="ECO:0007669"/>
    <property type="project" value="UniProtKB-KW"/>
</dbReference>
<name>A0A2U9PF52_STRAS</name>
<keyword evidence="3" id="KW-0489">Methyltransferase</keyword>